<evidence type="ECO:0008006" key="6">
    <source>
        <dbReference type="Google" id="ProtNLM"/>
    </source>
</evidence>
<evidence type="ECO:0000256" key="3">
    <source>
        <dbReference type="SAM" id="SignalP"/>
    </source>
</evidence>
<name>A0A4S4MZF5_9APHY</name>
<keyword evidence="3" id="KW-0732">Signal</keyword>
<feature type="compositionally biased region" description="Basic and acidic residues" evidence="1">
    <location>
        <begin position="238"/>
        <end position="248"/>
    </location>
</feature>
<dbReference type="OrthoDB" id="2755611at2759"/>
<comment type="caution">
    <text evidence="4">The sequence shown here is derived from an EMBL/GenBank/DDBJ whole genome shotgun (WGS) entry which is preliminary data.</text>
</comment>
<feature type="region of interest" description="Disordered" evidence="1">
    <location>
        <begin position="203"/>
        <end position="248"/>
    </location>
</feature>
<dbReference type="AlphaFoldDB" id="A0A4S4MZF5"/>
<gene>
    <name evidence="4" type="ORF">EUX98_g5396</name>
</gene>
<reference evidence="4 5" key="1">
    <citation type="submission" date="2019-02" db="EMBL/GenBank/DDBJ databases">
        <title>Genome sequencing of the rare red list fungi Antrodiella citrinella (Flaviporus citrinellus).</title>
        <authorList>
            <person name="Buettner E."/>
            <person name="Kellner H."/>
        </authorList>
    </citation>
    <scope>NUCLEOTIDE SEQUENCE [LARGE SCALE GENOMIC DNA]</scope>
    <source>
        <strain evidence="4 5">DSM 108506</strain>
    </source>
</reference>
<evidence type="ECO:0000313" key="5">
    <source>
        <dbReference type="Proteomes" id="UP000308730"/>
    </source>
</evidence>
<proteinExistence type="predicted"/>
<accession>A0A4S4MZF5</accession>
<feature type="chain" id="PRO_5020493850" description="Transmembrane protein" evidence="3">
    <location>
        <begin position="22"/>
        <end position="248"/>
    </location>
</feature>
<keyword evidence="2" id="KW-0812">Transmembrane</keyword>
<keyword evidence="5" id="KW-1185">Reference proteome</keyword>
<dbReference type="Proteomes" id="UP000308730">
    <property type="component" value="Unassembled WGS sequence"/>
</dbReference>
<evidence type="ECO:0000313" key="4">
    <source>
        <dbReference type="EMBL" id="THH28800.1"/>
    </source>
</evidence>
<dbReference type="EMBL" id="SGPM01000157">
    <property type="protein sequence ID" value="THH28800.1"/>
    <property type="molecule type" value="Genomic_DNA"/>
</dbReference>
<feature type="signal peptide" evidence="3">
    <location>
        <begin position="1"/>
        <end position="21"/>
    </location>
</feature>
<feature type="region of interest" description="Disordered" evidence="1">
    <location>
        <begin position="66"/>
        <end position="130"/>
    </location>
</feature>
<evidence type="ECO:0000256" key="2">
    <source>
        <dbReference type="SAM" id="Phobius"/>
    </source>
</evidence>
<feature type="transmembrane region" description="Helical" evidence="2">
    <location>
        <begin position="142"/>
        <end position="164"/>
    </location>
</feature>
<evidence type="ECO:0000256" key="1">
    <source>
        <dbReference type="SAM" id="MobiDB-lite"/>
    </source>
</evidence>
<sequence length="248" mass="27216">MRGSTGLVVWGLLVSSRYAFAQDATLTFDVSGLRLRENEGEAHQTIEAVDHPVVVVTVRPKTPSTSPSLAIIRPHSSGTSAHLPISHSHPLPATSHHLTHPSFVPPTETDSPQPGVPDRRPPHPLATAAVSPRHKSISTVSLVFAVLGGIALVLGLLSLIRCLYVYRRTPSRDRIAGLMNRHQLDQEMEEREREQLARRIQERVRPVWKPPPPPYMPAPPAYDIVGDTDAEPAAHSSVDPHRDADDRP</sequence>
<keyword evidence="2" id="KW-0472">Membrane</keyword>
<protein>
    <recommendedName>
        <fullName evidence="6">Transmembrane protein</fullName>
    </recommendedName>
</protein>
<keyword evidence="2" id="KW-1133">Transmembrane helix</keyword>
<feature type="compositionally biased region" description="Pro residues" evidence="1">
    <location>
        <begin position="208"/>
        <end position="220"/>
    </location>
</feature>
<organism evidence="4 5">
    <name type="scientific">Antrodiella citrinella</name>
    <dbReference type="NCBI Taxonomy" id="2447956"/>
    <lineage>
        <taxon>Eukaryota</taxon>
        <taxon>Fungi</taxon>
        <taxon>Dikarya</taxon>
        <taxon>Basidiomycota</taxon>
        <taxon>Agaricomycotina</taxon>
        <taxon>Agaricomycetes</taxon>
        <taxon>Polyporales</taxon>
        <taxon>Steccherinaceae</taxon>
        <taxon>Antrodiella</taxon>
    </lineage>
</organism>